<feature type="region of interest" description="Disordered" evidence="6">
    <location>
        <begin position="270"/>
        <end position="340"/>
    </location>
</feature>
<dbReference type="SMART" id="SM00353">
    <property type="entry name" value="HLH"/>
    <property type="match status" value="1"/>
</dbReference>
<feature type="compositionally biased region" description="Low complexity" evidence="6">
    <location>
        <begin position="147"/>
        <end position="158"/>
    </location>
</feature>
<dbReference type="AlphaFoldDB" id="F9GD78"/>
<keyword evidence="5" id="KW-0539">Nucleus</keyword>
<evidence type="ECO:0000256" key="5">
    <source>
        <dbReference type="ARBA" id="ARBA00023242"/>
    </source>
</evidence>
<feature type="region of interest" description="Disordered" evidence="6">
    <location>
        <begin position="403"/>
        <end position="439"/>
    </location>
</feature>
<comment type="caution">
    <text evidence="8">The sequence shown here is derived from an EMBL/GenBank/DDBJ whole genome shotgun (WGS) entry which is preliminary data.</text>
</comment>
<keyword evidence="4" id="KW-0804">Transcription</keyword>
<dbReference type="Pfam" id="PF00010">
    <property type="entry name" value="HLH"/>
    <property type="match status" value="1"/>
</dbReference>
<evidence type="ECO:0000256" key="2">
    <source>
        <dbReference type="ARBA" id="ARBA00023015"/>
    </source>
</evidence>
<dbReference type="InterPro" id="IPR036638">
    <property type="entry name" value="HLH_DNA-bd_sf"/>
</dbReference>
<organism evidence="8">
    <name type="scientific">Fusarium oxysporum (strain Fo5176)</name>
    <name type="common">Fusarium vascular wilt</name>
    <dbReference type="NCBI Taxonomy" id="660025"/>
    <lineage>
        <taxon>Eukaryota</taxon>
        <taxon>Fungi</taxon>
        <taxon>Dikarya</taxon>
        <taxon>Ascomycota</taxon>
        <taxon>Pezizomycotina</taxon>
        <taxon>Sordariomycetes</taxon>
        <taxon>Hypocreomycetidae</taxon>
        <taxon>Hypocreales</taxon>
        <taxon>Nectriaceae</taxon>
        <taxon>Fusarium</taxon>
        <taxon>Fusarium oxysporum species complex</taxon>
    </lineage>
</organism>
<sequence>MSSSVVAMTISDPPPDEYLTLCEYHASNIWSTFGGLDSSIRSCRMCNIGSGNGTRLDHEMNLGGFGTTAQSYNHPSFDDWATAAIQPIIASWAVNKPPAAQTCAEVRNDISIEELDARPRLPPDTVLRPPPRFVPQRPRQLQREKSSISMLQRSSSLQHNGPNNSQASSAGQASILQIAQLRYQSLEDFLAENRRNSVDEQFRAAIYERLVGHTRFIFGRKMPLDEVRWGSDTEFHGPFGYEPVLGKELFNSMQQEQMRSLRIFDISRSVTPPRSNTLTDPQHSAAAKADVQEVSKERKTAQPTSLGRTKGRKNGGKKRDQNRKLTDRERKENHIQGEKKRRALIQQGFEELRQLVPELRTDKYSKSTTLFIAADWLEDIIRGNRELRAQIAILKVLQSLTNAPASGEKGHGRSSHNAPQKTGRTSRPKAMHPNGLISRAVNGDGKSCTRLIEHFYHVELSHRSHHWLTTTASSLVGYGMGNTVEEVLGQNLSLKVAGEDVWNTPQAKRYIGVAFLSNRVNHQKSTSFYMYRGGKNHFN</sequence>
<dbReference type="PANTHER" id="PTHR15741:SF27">
    <property type="entry name" value="TRANSCRIPTION FACTOR AP-4"/>
    <property type="match status" value="1"/>
</dbReference>
<dbReference type="EMBL" id="AFQF01005362">
    <property type="protein sequence ID" value="EGU72881.1"/>
    <property type="molecule type" value="Genomic_DNA"/>
</dbReference>
<name>F9GD78_FUSOF</name>
<reference evidence="8" key="1">
    <citation type="journal article" date="2012" name="Mol. Plant Microbe Interact.">
        <title>A highly conserved effector in Fusarium oxysporum is required for full virulence on Arabidopsis.</title>
        <authorList>
            <person name="Thatcher L.F."/>
            <person name="Gardiner D.M."/>
            <person name="Kazan K."/>
            <person name="Manners J."/>
        </authorList>
    </citation>
    <scope>NUCLEOTIDE SEQUENCE [LARGE SCALE GENOMIC DNA]</scope>
    <source>
        <strain evidence="8">Fo5176</strain>
    </source>
</reference>
<dbReference type="GO" id="GO:0000978">
    <property type="term" value="F:RNA polymerase II cis-regulatory region sequence-specific DNA binding"/>
    <property type="evidence" value="ECO:0007669"/>
    <property type="project" value="TreeGrafter"/>
</dbReference>
<feature type="compositionally biased region" description="Polar residues" evidence="6">
    <location>
        <begin position="270"/>
        <end position="282"/>
    </location>
</feature>
<feature type="compositionally biased region" description="Basic and acidic residues" evidence="6">
    <location>
        <begin position="317"/>
        <end position="338"/>
    </location>
</feature>
<evidence type="ECO:0000256" key="1">
    <source>
        <dbReference type="ARBA" id="ARBA00004123"/>
    </source>
</evidence>
<dbReference type="CDD" id="cd11404">
    <property type="entry name" value="bHLHzip_Mlx_like"/>
    <property type="match status" value="1"/>
</dbReference>
<feature type="domain" description="BHLH" evidence="7">
    <location>
        <begin position="329"/>
        <end position="380"/>
    </location>
</feature>
<dbReference type="InterPro" id="IPR011598">
    <property type="entry name" value="bHLH_dom"/>
</dbReference>
<dbReference type="GO" id="GO:0046983">
    <property type="term" value="F:protein dimerization activity"/>
    <property type="evidence" value="ECO:0007669"/>
    <property type="project" value="InterPro"/>
</dbReference>
<dbReference type="GO" id="GO:0005634">
    <property type="term" value="C:nucleus"/>
    <property type="evidence" value="ECO:0007669"/>
    <property type="project" value="UniProtKB-SubCell"/>
</dbReference>
<evidence type="ECO:0000256" key="4">
    <source>
        <dbReference type="ARBA" id="ARBA00023163"/>
    </source>
</evidence>
<proteinExistence type="predicted"/>
<evidence type="ECO:0000313" key="8">
    <source>
        <dbReference type="EMBL" id="EGU72881.1"/>
    </source>
</evidence>
<comment type="subcellular location">
    <subcellularLocation>
        <location evidence="1">Nucleus</location>
    </subcellularLocation>
</comment>
<protein>
    <recommendedName>
        <fullName evidence="7">BHLH domain-containing protein</fullName>
    </recommendedName>
</protein>
<feature type="compositionally biased region" description="Basic and acidic residues" evidence="6">
    <location>
        <begin position="290"/>
        <end position="300"/>
    </location>
</feature>
<dbReference type="PROSITE" id="PS50888">
    <property type="entry name" value="BHLH"/>
    <property type="match status" value="1"/>
</dbReference>
<evidence type="ECO:0000259" key="7">
    <source>
        <dbReference type="PROSITE" id="PS50888"/>
    </source>
</evidence>
<keyword evidence="2" id="KW-0805">Transcription regulation</keyword>
<dbReference type="Gene3D" id="4.10.280.10">
    <property type="entry name" value="Helix-loop-helix DNA-binding domain"/>
    <property type="match status" value="1"/>
</dbReference>
<keyword evidence="3" id="KW-0238">DNA-binding</keyword>
<evidence type="ECO:0000256" key="3">
    <source>
        <dbReference type="ARBA" id="ARBA00023125"/>
    </source>
</evidence>
<dbReference type="GO" id="GO:0000981">
    <property type="term" value="F:DNA-binding transcription factor activity, RNA polymerase II-specific"/>
    <property type="evidence" value="ECO:0007669"/>
    <property type="project" value="TreeGrafter"/>
</dbReference>
<evidence type="ECO:0000256" key="6">
    <source>
        <dbReference type="SAM" id="MobiDB-lite"/>
    </source>
</evidence>
<gene>
    <name evidence="8" type="ORF">FOXB_16612</name>
</gene>
<dbReference type="OrthoDB" id="5778525at2759"/>
<dbReference type="InterPro" id="IPR052207">
    <property type="entry name" value="Max-like/E-box_TFs"/>
</dbReference>
<feature type="region of interest" description="Disordered" evidence="6">
    <location>
        <begin position="114"/>
        <end position="171"/>
    </location>
</feature>
<dbReference type="PANTHER" id="PTHR15741">
    <property type="entry name" value="BASIC HELIX-LOOP-HELIX ZIP TRANSCRIPTION FACTOR"/>
    <property type="match status" value="1"/>
</dbReference>
<dbReference type="STRING" id="660025.F9GD78"/>
<accession>F9GD78</accession>
<dbReference type="SUPFAM" id="SSF47459">
    <property type="entry name" value="HLH, helix-loop-helix DNA-binding domain"/>
    <property type="match status" value="1"/>
</dbReference>